<accession>A0A401VWP8</accession>
<reference evidence="2 3" key="1">
    <citation type="submission" date="2018-11" db="EMBL/GenBank/DDBJ databases">
        <title>Whole genome sequence of Streptomyces paromomycinus NBRC 15454(T).</title>
        <authorList>
            <person name="Komaki H."/>
            <person name="Tamura T."/>
        </authorList>
    </citation>
    <scope>NUCLEOTIDE SEQUENCE [LARGE SCALE GENOMIC DNA]</scope>
    <source>
        <strain evidence="2 3">NBRC 15454</strain>
    </source>
</reference>
<evidence type="ECO:0000313" key="3">
    <source>
        <dbReference type="Proteomes" id="UP000286746"/>
    </source>
</evidence>
<evidence type="ECO:0008006" key="4">
    <source>
        <dbReference type="Google" id="ProtNLM"/>
    </source>
</evidence>
<sequence>MRKFLATAVAATALSTTLGLATASQAAAAPRAPQCAKVMKYFTKDHKRFVRLKNLCAQRTACYTIVVPARPAVNGRLAKGTTKDVRYGTDRGPRALYVKNRAC</sequence>
<proteinExistence type="predicted"/>
<protein>
    <recommendedName>
        <fullName evidence="4">Secreted protein</fullName>
    </recommendedName>
</protein>
<dbReference type="EMBL" id="BHZD01000001">
    <property type="protein sequence ID" value="GCD41478.1"/>
    <property type="molecule type" value="Genomic_DNA"/>
</dbReference>
<dbReference type="AlphaFoldDB" id="A0A401VWP8"/>
<feature type="chain" id="PRO_5019128187" description="Secreted protein" evidence="1">
    <location>
        <begin position="29"/>
        <end position="103"/>
    </location>
</feature>
<evidence type="ECO:0000256" key="1">
    <source>
        <dbReference type="SAM" id="SignalP"/>
    </source>
</evidence>
<gene>
    <name evidence="2" type="ORF">GKJPGBOP_01133</name>
</gene>
<organism evidence="2 3">
    <name type="scientific">Streptomyces paromomycinus</name>
    <name type="common">Streptomyces rimosus subsp. paromomycinus</name>
    <dbReference type="NCBI Taxonomy" id="92743"/>
    <lineage>
        <taxon>Bacteria</taxon>
        <taxon>Bacillati</taxon>
        <taxon>Actinomycetota</taxon>
        <taxon>Actinomycetes</taxon>
        <taxon>Kitasatosporales</taxon>
        <taxon>Streptomycetaceae</taxon>
        <taxon>Streptomyces</taxon>
    </lineage>
</organism>
<evidence type="ECO:0000313" key="2">
    <source>
        <dbReference type="EMBL" id="GCD41478.1"/>
    </source>
</evidence>
<keyword evidence="1" id="KW-0732">Signal</keyword>
<feature type="signal peptide" evidence="1">
    <location>
        <begin position="1"/>
        <end position="28"/>
    </location>
</feature>
<keyword evidence="3" id="KW-1185">Reference proteome</keyword>
<name>A0A401VWP8_STREY</name>
<dbReference type="Proteomes" id="UP000286746">
    <property type="component" value="Unassembled WGS sequence"/>
</dbReference>
<dbReference type="RefSeq" id="WP_125052401.1">
    <property type="nucleotide sequence ID" value="NZ_BHZD01000001.1"/>
</dbReference>
<comment type="caution">
    <text evidence="2">The sequence shown here is derived from an EMBL/GenBank/DDBJ whole genome shotgun (WGS) entry which is preliminary data.</text>
</comment>